<reference evidence="2 3" key="2">
    <citation type="journal article" date="2017" name="Nature">
        <title>The Apostasia genome and the evolution of orchids.</title>
        <authorList>
            <person name="Zhang G.Q."/>
            <person name="Liu K.W."/>
            <person name="Li Z."/>
            <person name="Lohaus R."/>
            <person name="Hsiao Y.Y."/>
            <person name="Niu S.C."/>
            <person name="Wang J.Y."/>
            <person name="Lin Y.C."/>
            <person name="Xu Q."/>
            <person name="Chen L.J."/>
            <person name="Yoshida K."/>
            <person name="Fujiwara S."/>
            <person name="Wang Z.W."/>
            <person name="Zhang Y.Q."/>
            <person name="Mitsuda N."/>
            <person name="Wang M."/>
            <person name="Liu G.H."/>
            <person name="Pecoraro L."/>
            <person name="Huang H.X."/>
            <person name="Xiao X.J."/>
            <person name="Lin M."/>
            <person name="Wu X.Y."/>
            <person name="Wu W.L."/>
            <person name="Chen Y.Y."/>
            <person name="Chang S.B."/>
            <person name="Sakamoto S."/>
            <person name="Ohme-Takagi M."/>
            <person name="Yagi M."/>
            <person name="Zeng S.J."/>
            <person name="Shen C.Y."/>
            <person name="Yeh C.M."/>
            <person name="Luo Y.B."/>
            <person name="Tsai W.C."/>
            <person name="Van de Peer Y."/>
            <person name="Liu Z.J."/>
        </authorList>
    </citation>
    <scope>NUCLEOTIDE SEQUENCE [LARGE SCALE GENOMIC DNA]</scope>
    <source>
        <tissue evidence="2">The whole plant</tissue>
    </source>
</reference>
<proteinExistence type="predicted"/>
<gene>
    <name evidence="2" type="ORF">MA16_Dca000761</name>
</gene>
<evidence type="ECO:0000256" key="1">
    <source>
        <dbReference type="SAM" id="Phobius"/>
    </source>
</evidence>
<keyword evidence="1" id="KW-0472">Membrane</keyword>
<feature type="transmembrane region" description="Helical" evidence="1">
    <location>
        <begin position="6"/>
        <end position="25"/>
    </location>
</feature>
<dbReference type="Proteomes" id="UP000233837">
    <property type="component" value="Unassembled WGS sequence"/>
</dbReference>
<protein>
    <submittedName>
        <fullName evidence="2">Uncharacterized protein</fullName>
    </submittedName>
</protein>
<dbReference type="AlphaFoldDB" id="A0A2I0WUS7"/>
<keyword evidence="1" id="KW-0812">Transmembrane</keyword>
<reference evidence="2 3" key="1">
    <citation type="journal article" date="2016" name="Sci. Rep.">
        <title>The Dendrobium catenatum Lindl. genome sequence provides insights into polysaccharide synthase, floral development and adaptive evolution.</title>
        <authorList>
            <person name="Zhang G.Q."/>
            <person name="Xu Q."/>
            <person name="Bian C."/>
            <person name="Tsai W.C."/>
            <person name="Yeh C.M."/>
            <person name="Liu K.W."/>
            <person name="Yoshida K."/>
            <person name="Zhang L.S."/>
            <person name="Chang S.B."/>
            <person name="Chen F."/>
            <person name="Shi Y."/>
            <person name="Su Y.Y."/>
            <person name="Zhang Y.Q."/>
            <person name="Chen L.J."/>
            <person name="Yin Y."/>
            <person name="Lin M."/>
            <person name="Huang H."/>
            <person name="Deng H."/>
            <person name="Wang Z.W."/>
            <person name="Zhu S.L."/>
            <person name="Zhao X."/>
            <person name="Deng C."/>
            <person name="Niu S.C."/>
            <person name="Huang J."/>
            <person name="Wang M."/>
            <person name="Liu G.H."/>
            <person name="Yang H.J."/>
            <person name="Xiao X.J."/>
            <person name="Hsiao Y.Y."/>
            <person name="Wu W.L."/>
            <person name="Chen Y.Y."/>
            <person name="Mitsuda N."/>
            <person name="Ohme-Takagi M."/>
            <person name="Luo Y.B."/>
            <person name="Van de Peer Y."/>
            <person name="Liu Z.J."/>
        </authorList>
    </citation>
    <scope>NUCLEOTIDE SEQUENCE [LARGE SCALE GENOMIC DNA]</scope>
    <source>
        <tissue evidence="2">The whole plant</tissue>
    </source>
</reference>
<keyword evidence="3" id="KW-1185">Reference proteome</keyword>
<sequence>MLKETGIQVQIFLMFSLQLGTLMKIRKKKEMKLDKEVNLQPSILLILKIFKFKSHKGR</sequence>
<evidence type="ECO:0000313" key="3">
    <source>
        <dbReference type="Proteomes" id="UP000233837"/>
    </source>
</evidence>
<name>A0A2I0WUS7_9ASPA</name>
<organism evidence="2 3">
    <name type="scientific">Dendrobium catenatum</name>
    <dbReference type="NCBI Taxonomy" id="906689"/>
    <lineage>
        <taxon>Eukaryota</taxon>
        <taxon>Viridiplantae</taxon>
        <taxon>Streptophyta</taxon>
        <taxon>Embryophyta</taxon>
        <taxon>Tracheophyta</taxon>
        <taxon>Spermatophyta</taxon>
        <taxon>Magnoliopsida</taxon>
        <taxon>Liliopsida</taxon>
        <taxon>Asparagales</taxon>
        <taxon>Orchidaceae</taxon>
        <taxon>Epidendroideae</taxon>
        <taxon>Malaxideae</taxon>
        <taxon>Dendrobiinae</taxon>
        <taxon>Dendrobium</taxon>
    </lineage>
</organism>
<accession>A0A2I0WUS7</accession>
<dbReference type="EMBL" id="KZ502442">
    <property type="protein sequence ID" value="PKU79416.1"/>
    <property type="molecule type" value="Genomic_DNA"/>
</dbReference>
<evidence type="ECO:0000313" key="2">
    <source>
        <dbReference type="EMBL" id="PKU79416.1"/>
    </source>
</evidence>
<keyword evidence="1" id="KW-1133">Transmembrane helix</keyword>